<feature type="domain" description="Protein kinase" evidence="17">
    <location>
        <begin position="331"/>
        <end position="600"/>
    </location>
</feature>
<keyword evidence="12 16" id="KW-0472">Membrane</keyword>
<evidence type="ECO:0000256" key="6">
    <source>
        <dbReference type="ARBA" id="ARBA00022729"/>
    </source>
</evidence>
<evidence type="ECO:0000256" key="2">
    <source>
        <dbReference type="ARBA" id="ARBA00004191"/>
    </source>
</evidence>
<protein>
    <submittedName>
        <fullName evidence="18">Pollen receptor-like kinase 1</fullName>
    </submittedName>
</protein>
<evidence type="ECO:0000256" key="16">
    <source>
        <dbReference type="SAM" id="Phobius"/>
    </source>
</evidence>
<keyword evidence="8" id="KW-0547">Nucleotide-binding</keyword>
<dbReference type="Gene3D" id="1.10.510.10">
    <property type="entry name" value="Transferase(Phosphotransferase) domain 1"/>
    <property type="match status" value="1"/>
</dbReference>
<dbReference type="AlphaFoldDB" id="A0A834W994"/>
<keyword evidence="4" id="KW-0433">Leucine-rich repeat</keyword>
<evidence type="ECO:0000256" key="11">
    <source>
        <dbReference type="ARBA" id="ARBA00022989"/>
    </source>
</evidence>
<feature type="transmembrane region" description="Helical" evidence="16">
    <location>
        <begin position="255"/>
        <end position="279"/>
    </location>
</feature>
<feature type="region of interest" description="Disordered" evidence="15">
    <location>
        <begin position="286"/>
        <end position="307"/>
    </location>
</feature>
<organism evidence="18 19">
    <name type="scientific">Senna tora</name>
    <dbReference type="NCBI Taxonomy" id="362788"/>
    <lineage>
        <taxon>Eukaryota</taxon>
        <taxon>Viridiplantae</taxon>
        <taxon>Streptophyta</taxon>
        <taxon>Embryophyta</taxon>
        <taxon>Tracheophyta</taxon>
        <taxon>Spermatophyta</taxon>
        <taxon>Magnoliopsida</taxon>
        <taxon>eudicotyledons</taxon>
        <taxon>Gunneridae</taxon>
        <taxon>Pentapetalae</taxon>
        <taxon>rosids</taxon>
        <taxon>fabids</taxon>
        <taxon>Fabales</taxon>
        <taxon>Fabaceae</taxon>
        <taxon>Caesalpinioideae</taxon>
        <taxon>Cassia clade</taxon>
        <taxon>Senna</taxon>
    </lineage>
</organism>
<dbReference type="InterPro" id="IPR032675">
    <property type="entry name" value="LRR_dom_sf"/>
</dbReference>
<evidence type="ECO:0000256" key="9">
    <source>
        <dbReference type="ARBA" id="ARBA00022821"/>
    </source>
</evidence>
<keyword evidence="19" id="KW-1185">Reference proteome</keyword>
<dbReference type="SUPFAM" id="SSF52058">
    <property type="entry name" value="L domain-like"/>
    <property type="match status" value="1"/>
</dbReference>
<keyword evidence="3" id="KW-0134">Cell wall</keyword>
<evidence type="ECO:0000259" key="17">
    <source>
        <dbReference type="PROSITE" id="PS50011"/>
    </source>
</evidence>
<keyword evidence="7" id="KW-0677">Repeat</keyword>
<evidence type="ECO:0000313" key="19">
    <source>
        <dbReference type="Proteomes" id="UP000634136"/>
    </source>
</evidence>
<evidence type="ECO:0000256" key="1">
    <source>
        <dbReference type="ARBA" id="ARBA00004170"/>
    </source>
</evidence>
<name>A0A834W994_9FABA</name>
<evidence type="ECO:0000256" key="3">
    <source>
        <dbReference type="ARBA" id="ARBA00022512"/>
    </source>
</evidence>
<sequence>MSESKCDATSEARREGLCQPHSVWLVIRKQVPCSGSSEPELLLKFKESLQNKNATVFSTWNTSTSPCSAERKRPNWAGVLCSVQGKIWGLKLENMGLKGVIDVDALQQLPNLRTLSFVNNDFDTTWPELNKLPPLKSFYLSNNKFSGEIPAQTFQGMHWLKKIHLSNNEFTGDIPTSLTFLPRLLELRLEGNKFSGRIPNFPHKNHFNSFSVANNQLHGKIPGTLSTMPTSSFAGNEGLCGTPLGACHSSKTPSIISTVVIAIVVGVALILIGAIIFILHRRKRPKKADDDEGQGNNSNHHDSNRSKRGENMKLCFVRKDREIFDLQDLLRASAEILGSGTLSSSYRAALLNGPIMVVKRFKQMNNVGREEFQEHMRRIGRLDHPNLLPLVAYYYRKEEKLLVTDYVRNGSLALHLHLQDQDLDWPTRLKIVKGITKGLEYLYKEMPSLIVPHGHLKSSNVLLTQSNFEPLLNDYSLVPVMNQELAQETLVMFRSPEYLQHGEITKKTDIWSLGILILEILSGKLGGEMDMVEWVNSVEWSREVFDKQMGGTRNSEGEMVKLLRIGLGCCEADVDKRWDLKEAVERILEVKERDHDDDFYSSYASEADMRSSRAMSDEINFSIN</sequence>
<dbReference type="SUPFAM" id="SSF56112">
    <property type="entry name" value="Protein kinase-like (PK-like)"/>
    <property type="match status" value="1"/>
</dbReference>
<dbReference type="FunFam" id="3.80.10.10:FF:000400">
    <property type="entry name" value="Nuclear pore complex protein NUP107"/>
    <property type="match status" value="1"/>
</dbReference>
<dbReference type="GO" id="GO:0004672">
    <property type="term" value="F:protein kinase activity"/>
    <property type="evidence" value="ECO:0007669"/>
    <property type="project" value="InterPro"/>
</dbReference>
<dbReference type="OrthoDB" id="418615at2759"/>
<keyword evidence="5 16" id="KW-0812">Transmembrane</keyword>
<evidence type="ECO:0000256" key="4">
    <source>
        <dbReference type="ARBA" id="ARBA00022614"/>
    </source>
</evidence>
<comment type="subcellular location">
    <subcellularLocation>
        <location evidence="1">Membrane</location>
        <topology evidence="1">Peripheral membrane protein</topology>
    </subcellularLocation>
    <subcellularLocation>
        <location evidence="2">Secreted</location>
        <location evidence="2">Cell wall</location>
    </subcellularLocation>
</comment>
<dbReference type="Gene3D" id="3.80.10.10">
    <property type="entry name" value="Ribonuclease Inhibitor"/>
    <property type="match status" value="2"/>
</dbReference>
<keyword evidence="6" id="KW-0732">Signal</keyword>
<keyword evidence="11 16" id="KW-1133">Transmembrane helix</keyword>
<dbReference type="GO" id="GO:0006952">
    <property type="term" value="P:defense response"/>
    <property type="evidence" value="ECO:0007669"/>
    <property type="project" value="UniProtKB-KW"/>
</dbReference>
<keyword evidence="3" id="KW-0964">Secreted</keyword>
<dbReference type="PANTHER" id="PTHR48007">
    <property type="entry name" value="LEUCINE-RICH REPEAT RECEPTOR-LIKE PROTEIN KINASE PXC1"/>
    <property type="match status" value="1"/>
</dbReference>
<dbReference type="PANTHER" id="PTHR48007:SF64">
    <property type="entry name" value="POLLEN RECEPTOR-LIKE KINASE 1"/>
    <property type="match status" value="1"/>
</dbReference>
<dbReference type="Pfam" id="PF13855">
    <property type="entry name" value="LRR_8"/>
    <property type="match status" value="1"/>
</dbReference>
<keyword evidence="10" id="KW-0067">ATP-binding</keyword>
<evidence type="ECO:0000256" key="5">
    <source>
        <dbReference type="ARBA" id="ARBA00022692"/>
    </source>
</evidence>
<dbReference type="Pfam" id="PF00069">
    <property type="entry name" value="Pkinase"/>
    <property type="match status" value="1"/>
</dbReference>
<dbReference type="InterPro" id="IPR011009">
    <property type="entry name" value="Kinase-like_dom_sf"/>
</dbReference>
<keyword evidence="18" id="KW-0808">Transferase</keyword>
<dbReference type="GO" id="GO:0016020">
    <property type="term" value="C:membrane"/>
    <property type="evidence" value="ECO:0007669"/>
    <property type="project" value="UniProtKB-SubCell"/>
</dbReference>
<gene>
    <name evidence="18" type="ORF">G2W53_034913</name>
</gene>
<comment type="similarity">
    <text evidence="14">Belongs to the polygalacturonase-inhibiting protein family.</text>
</comment>
<evidence type="ECO:0000256" key="14">
    <source>
        <dbReference type="ARBA" id="ARBA00038043"/>
    </source>
</evidence>
<comment type="caution">
    <text evidence="18">The sequence shown here is derived from an EMBL/GenBank/DDBJ whole genome shotgun (WGS) entry which is preliminary data.</text>
</comment>
<dbReference type="GO" id="GO:0005524">
    <property type="term" value="F:ATP binding"/>
    <property type="evidence" value="ECO:0007669"/>
    <property type="project" value="UniProtKB-KW"/>
</dbReference>
<proteinExistence type="inferred from homology"/>
<dbReference type="InterPro" id="IPR001611">
    <property type="entry name" value="Leu-rich_rpt"/>
</dbReference>
<evidence type="ECO:0000256" key="7">
    <source>
        <dbReference type="ARBA" id="ARBA00022737"/>
    </source>
</evidence>
<evidence type="ECO:0000256" key="8">
    <source>
        <dbReference type="ARBA" id="ARBA00022741"/>
    </source>
</evidence>
<evidence type="ECO:0000256" key="10">
    <source>
        <dbReference type="ARBA" id="ARBA00022840"/>
    </source>
</evidence>
<evidence type="ECO:0000256" key="13">
    <source>
        <dbReference type="ARBA" id="ARBA00023180"/>
    </source>
</evidence>
<keyword evidence="13" id="KW-0325">Glycoprotein</keyword>
<keyword evidence="18" id="KW-0418">Kinase</keyword>
<dbReference type="InterPro" id="IPR000719">
    <property type="entry name" value="Prot_kinase_dom"/>
</dbReference>
<dbReference type="InterPro" id="IPR013210">
    <property type="entry name" value="LRR_N_plant-typ"/>
</dbReference>
<keyword evidence="9" id="KW-0611">Plant defense</keyword>
<dbReference type="Gene3D" id="3.30.200.20">
    <property type="entry name" value="Phosphorylase Kinase, domain 1"/>
    <property type="match status" value="1"/>
</dbReference>
<dbReference type="InterPro" id="IPR046959">
    <property type="entry name" value="PRK1-6/SRF4-like"/>
</dbReference>
<dbReference type="Proteomes" id="UP000634136">
    <property type="component" value="Unassembled WGS sequence"/>
</dbReference>
<dbReference type="Pfam" id="PF08263">
    <property type="entry name" value="LRRNT_2"/>
    <property type="match status" value="1"/>
</dbReference>
<dbReference type="EMBL" id="JAAIUW010000010">
    <property type="protein sequence ID" value="KAF7813937.1"/>
    <property type="molecule type" value="Genomic_DNA"/>
</dbReference>
<reference evidence="18" key="1">
    <citation type="submission" date="2020-09" db="EMBL/GenBank/DDBJ databases">
        <title>Genome-Enabled Discovery of Anthraquinone Biosynthesis in Senna tora.</title>
        <authorList>
            <person name="Kang S.-H."/>
            <person name="Pandey R.P."/>
            <person name="Lee C.-M."/>
            <person name="Sim J.-S."/>
            <person name="Jeong J.-T."/>
            <person name="Choi B.-S."/>
            <person name="Jung M."/>
            <person name="Ginzburg D."/>
            <person name="Zhao K."/>
            <person name="Won S.Y."/>
            <person name="Oh T.-J."/>
            <person name="Yu Y."/>
            <person name="Kim N.-H."/>
            <person name="Lee O.R."/>
            <person name="Lee T.-H."/>
            <person name="Bashyal P."/>
            <person name="Kim T.-S."/>
            <person name="Lee W.-H."/>
            <person name="Kawkins C."/>
            <person name="Kim C.-K."/>
            <person name="Kim J.S."/>
            <person name="Ahn B.O."/>
            <person name="Rhee S.Y."/>
            <person name="Sohng J.K."/>
        </authorList>
    </citation>
    <scope>NUCLEOTIDE SEQUENCE</scope>
    <source>
        <tissue evidence="18">Leaf</tissue>
    </source>
</reference>
<evidence type="ECO:0000256" key="15">
    <source>
        <dbReference type="SAM" id="MobiDB-lite"/>
    </source>
</evidence>
<keyword evidence="18" id="KW-0675">Receptor</keyword>
<evidence type="ECO:0000256" key="12">
    <source>
        <dbReference type="ARBA" id="ARBA00023136"/>
    </source>
</evidence>
<dbReference type="PROSITE" id="PS50011">
    <property type="entry name" value="PROTEIN_KINASE_DOM"/>
    <property type="match status" value="1"/>
</dbReference>
<accession>A0A834W994</accession>
<dbReference type="FunFam" id="3.30.200.20:FF:000307">
    <property type="entry name" value="pollen receptor-like kinase 1"/>
    <property type="match status" value="1"/>
</dbReference>
<evidence type="ECO:0000313" key="18">
    <source>
        <dbReference type="EMBL" id="KAF7813937.1"/>
    </source>
</evidence>